<keyword evidence="2" id="KW-1185">Reference proteome</keyword>
<evidence type="ECO:0000313" key="2">
    <source>
        <dbReference type="Proteomes" id="UP000464318"/>
    </source>
</evidence>
<dbReference type="OrthoDB" id="1252088at2"/>
<dbReference type="AlphaFoldDB" id="A0A6P1QYC6"/>
<accession>A0A6P1QYC6</accession>
<dbReference type="Proteomes" id="UP000464318">
    <property type="component" value="Chromosome"/>
</dbReference>
<sequence>MKKSAVIFLLFFAMSLNAQKTDKRSHNQDPKERKEELWKYREQLLIDELGIAPDKQDAFKQIHKQYHEENRRIKKTFNPVFDVHKLSDAEAQAKIEQGFIVGEQLIANRRKFAKEMQAILSPQQILKLFQVEGIIKEKVRTRHCQIDDKKNKGIKQ</sequence>
<name>A0A6P1QYC6_9FLAO</name>
<reference evidence="1 2" key="1">
    <citation type="submission" date="2018-04" db="EMBL/GenBank/DDBJ databases">
        <title>Characteristic and Complete Genome Sequencing of A Novel Member of Infective Endocarditis Causative Bacteria: Bergeyella cardium QL-PH.</title>
        <authorList>
            <person name="Pan H."/>
            <person name="Sun E."/>
            <person name="Zhang Y."/>
        </authorList>
    </citation>
    <scope>NUCLEOTIDE SEQUENCE [LARGE SCALE GENOMIC DNA]</scope>
    <source>
        <strain evidence="1 2">HPQL</strain>
    </source>
</reference>
<dbReference type="KEGG" id="bcad:DBX24_07360"/>
<gene>
    <name evidence="1" type="ORF">DBX24_07360</name>
</gene>
<organism evidence="1 2">
    <name type="scientific">Bergeyella cardium</name>
    <dbReference type="NCBI Taxonomy" id="1585976"/>
    <lineage>
        <taxon>Bacteria</taxon>
        <taxon>Pseudomonadati</taxon>
        <taxon>Bacteroidota</taxon>
        <taxon>Flavobacteriia</taxon>
        <taxon>Flavobacteriales</taxon>
        <taxon>Weeksellaceae</taxon>
        <taxon>Bergeyella</taxon>
    </lineage>
</organism>
<evidence type="ECO:0000313" key="1">
    <source>
        <dbReference type="EMBL" id="QHN65710.1"/>
    </source>
</evidence>
<dbReference type="EMBL" id="CP029149">
    <property type="protein sequence ID" value="QHN65710.1"/>
    <property type="molecule type" value="Genomic_DNA"/>
</dbReference>
<dbReference type="RefSeq" id="WP_160224443.1">
    <property type="nucleotide sequence ID" value="NZ_CP029149.1"/>
</dbReference>
<proteinExistence type="predicted"/>
<protein>
    <submittedName>
        <fullName evidence="1">Uncharacterized protein</fullName>
    </submittedName>
</protein>